<keyword evidence="4" id="KW-1185">Reference proteome</keyword>
<accession>A0AAD5SZ23</accession>
<organism evidence="3 4">
    <name type="scientific">Physocladia obscura</name>
    <dbReference type="NCBI Taxonomy" id="109957"/>
    <lineage>
        <taxon>Eukaryota</taxon>
        <taxon>Fungi</taxon>
        <taxon>Fungi incertae sedis</taxon>
        <taxon>Chytridiomycota</taxon>
        <taxon>Chytridiomycota incertae sedis</taxon>
        <taxon>Chytridiomycetes</taxon>
        <taxon>Chytridiales</taxon>
        <taxon>Chytriomycetaceae</taxon>
        <taxon>Physocladia</taxon>
    </lineage>
</organism>
<dbReference type="EMBL" id="JADGJH010002083">
    <property type="protein sequence ID" value="KAJ3103900.1"/>
    <property type="molecule type" value="Genomic_DNA"/>
</dbReference>
<dbReference type="AlphaFoldDB" id="A0AAD5SZ23"/>
<evidence type="ECO:0000259" key="2">
    <source>
        <dbReference type="SMART" id="SM00582"/>
    </source>
</evidence>
<evidence type="ECO:0000313" key="3">
    <source>
        <dbReference type="EMBL" id="KAJ3103900.1"/>
    </source>
</evidence>
<gene>
    <name evidence="3" type="ORF">HK100_004135</name>
</gene>
<feature type="domain" description="CID" evidence="2">
    <location>
        <begin position="161"/>
        <end position="284"/>
    </location>
</feature>
<proteinExistence type="predicted"/>
<dbReference type="InterPro" id="IPR008942">
    <property type="entry name" value="ENTH_VHS"/>
</dbReference>
<comment type="caution">
    <text evidence="3">The sequence shown here is derived from an EMBL/GenBank/DDBJ whole genome shotgun (WGS) entry which is preliminary data.</text>
</comment>
<evidence type="ECO:0000256" key="1">
    <source>
        <dbReference type="SAM" id="MobiDB-lite"/>
    </source>
</evidence>
<evidence type="ECO:0000313" key="4">
    <source>
        <dbReference type="Proteomes" id="UP001211907"/>
    </source>
</evidence>
<name>A0AAD5SZ23_9FUNG</name>
<dbReference type="Gene3D" id="1.25.40.90">
    <property type="match status" value="1"/>
</dbReference>
<dbReference type="SMART" id="SM00582">
    <property type="entry name" value="RPR"/>
    <property type="match status" value="1"/>
</dbReference>
<dbReference type="Proteomes" id="UP001211907">
    <property type="component" value="Unassembled WGS sequence"/>
</dbReference>
<dbReference type="InterPro" id="IPR006569">
    <property type="entry name" value="CID_dom"/>
</dbReference>
<reference evidence="3" key="1">
    <citation type="submission" date="2020-05" db="EMBL/GenBank/DDBJ databases">
        <title>Phylogenomic resolution of chytrid fungi.</title>
        <authorList>
            <person name="Stajich J.E."/>
            <person name="Amses K."/>
            <person name="Simmons R."/>
            <person name="Seto K."/>
            <person name="Myers J."/>
            <person name="Bonds A."/>
            <person name="Quandt C.A."/>
            <person name="Barry K."/>
            <person name="Liu P."/>
            <person name="Grigoriev I."/>
            <person name="Longcore J.E."/>
            <person name="James T.Y."/>
        </authorList>
    </citation>
    <scope>NUCLEOTIDE SEQUENCE</scope>
    <source>
        <strain evidence="3">JEL0513</strain>
    </source>
</reference>
<protein>
    <recommendedName>
        <fullName evidence="2">CID domain-containing protein</fullName>
    </recommendedName>
</protein>
<dbReference type="SUPFAM" id="SSF48464">
    <property type="entry name" value="ENTH/VHS domain"/>
    <property type="match status" value="1"/>
</dbReference>
<sequence length="524" mass="56169">MRYHTKKLLFAMTASNHQGNLRNADMPVVSFGSATDWLSNGLRIVNWPIVTVKQDDLTQKFINRQIYEAAGVTVLQDIMVTAGGINTSCNAPVTLPYGVRVQDLILPTGATIKQIGIDSLTVWVPLDASARPVSIALKISVGLTNFFFFVFVEIEKVMEPEFDKEVMGVLASHAPLSASRIERITKLAVKYGKNYKAIVFSIERLVTKCPAEHKLSGESLVILSSVPQMCPGLYIIDSIVRAAQKSLNPQEYSNLEKMKKLIQIWKGMDLFNKEMLEGLELVYLPDIQVSIPAAAGLQTANSPQQGNLSPVDPDSATSDNRAFLSSAASKNDPRLRTSLPSVSSDLSLAQQQLPTSQIPEINADDVSPLEILQAMVIAGNSGIDASTLVPSLVKSVAKAKNAGNLAVLVQVLGTLGDAGCAALGLDLASADIGVTATSAVTTDSNTFRNPVGITNTAMTNAAVPTAPAGDFDYGDDDEDALIRPDSAVTKPAITEEQLLQLSLLSIAIYDSYFLVTLSEFSIAR</sequence>
<feature type="region of interest" description="Disordered" evidence="1">
    <location>
        <begin position="300"/>
        <end position="319"/>
    </location>
</feature>